<protein>
    <submittedName>
        <fullName evidence="1">Uncharacterized protein</fullName>
    </submittedName>
</protein>
<organism evidence="1">
    <name type="scientific">Tetraselmis sp. GSL018</name>
    <dbReference type="NCBI Taxonomy" id="582737"/>
    <lineage>
        <taxon>Eukaryota</taxon>
        <taxon>Viridiplantae</taxon>
        <taxon>Chlorophyta</taxon>
        <taxon>core chlorophytes</taxon>
        <taxon>Chlorodendrophyceae</taxon>
        <taxon>Chlorodendrales</taxon>
        <taxon>Chlorodendraceae</taxon>
        <taxon>Tetraselmis</taxon>
    </lineage>
</organism>
<proteinExistence type="predicted"/>
<dbReference type="EMBL" id="GBEZ01005599">
    <property type="protein sequence ID" value="JAC79727.1"/>
    <property type="molecule type" value="Transcribed_RNA"/>
</dbReference>
<dbReference type="AlphaFoldDB" id="A0A061S3J7"/>
<name>A0A061S3J7_9CHLO</name>
<sequence length="48" mass="5326">MAAVGTRSPQLTPRADIFMFSNKAVEVYCSLPPQEKEEPPLSLWDSMG</sequence>
<gene>
    <name evidence="1" type="ORF">TSPGSL018_11975</name>
</gene>
<evidence type="ECO:0000313" key="1">
    <source>
        <dbReference type="EMBL" id="JAC79727.1"/>
    </source>
</evidence>
<reference evidence="1" key="1">
    <citation type="submission" date="2014-05" db="EMBL/GenBank/DDBJ databases">
        <title>The transcriptome of the halophilic microalga Tetraselmis sp. GSL018 isolated from the Great Salt Lake, Utah.</title>
        <authorList>
            <person name="Jinkerson R.E."/>
            <person name="D'Adamo S."/>
            <person name="Posewitz M.C."/>
        </authorList>
    </citation>
    <scope>NUCLEOTIDE SEQUENCE</scope>
    <source>
        <strain evidence="1">GSL018</strain>
    </source>
</reference>
<accession>A0A061S3J7</accession>